<dbReference type="EMBL" id="PFRD01000058">
    <property type="protein sequence ID" value="PJC56223.1"/>
    <property type="molecule type" value="Genomic_DNA"/>
</dbReference>
<dbReference type="Proteomes" id="UP000230391">
    <property type="component" value="Unassembled WGS sequence"/>
</dbReference>
<sequence>MHNKLVHLVAFGLLVIGGLNWLLVGAFDINLVTMLLGEGAATNVVYI</sequence>
<feature type="non-terminal residue" evidence="2">
    <location>
        <position position="47"/>
    </location>
</feature>
<keyword evidence="1" id="KW-1133">Transmembrane helix</keyword>
<feature type="transmembrane region" description="Helical" evidence="1">
    <location>
        <begin position="6"/>
        <end position="27"/>
    </location>
</feature>
<evidence type="ECO:0000256" key="1">
    <source>
        <dbReference type="SAM" id="Phobius"/>
    </source>
</evidence>
<name>A0A2M8FF21_9BACT</name>
<dbReference type="InterPro" id="IPR007211">
    <property type="entry name" value="DUF378"/>
</dbReference>
<accession>A0A2M8FF21</accession>
<keyword evidence="1" id="KW-0812">Transmembrane</keyword>
<protein>
    <submittedName>
        <fullName evidence="2">DUF378 domain-containing protein</fullName>
    </submittedName>
</protein>
<evidence type="ECO:0000313" key="3">
    <source>
        <dbReference type="Proteomes" id="UP000230391"/>
    </source>
</evidence>
<proteinExistence type="predicted"/>
<evidence type="ECO:0000313" key="2">
    <source>
        <dbReference type="EMBL" id="PJC56223.1"/>
    </source>
</evidence>
<comment type="caution">
    <text evidence="2">The sequence shown here is derived from an EMBL/GenBank/DDBJ whole genome shotgun (WGS) entry which is preliminary data.</text>
</comment>
<dbReference type="Pfam" id="PF04070">
    <property type="entry name" value="DUF378"/>
    <property type="match status" value="1"/>
</dbReference>
<keyword evidence="1" id="KW-0472">Membrane</keyword>
<dbReference type="AlphaFoldDB" id="A0A2M8FF21"/>
<organism evidence="2 3">
    <name type="scientific">Candidatus Kaiserbacteria bacterium CG_4_9_14_0_2_um_filter_41_32</name>
    <dbReference type="NCBI Taxonomy" id="1974601"/>
    <lineage>
        <taxon>Bacteria</taxon>
        <taxon>Candidatus Kaiseribacteriota</taxon>
    </lineage>
</organism>
<gene>
    <name evidence="2" type="ORF">CO026_01525</name>
</gene>
<reference evidence="3" key="1">
    <citation type="submission" date="2017-09" db="EMBL/GenBank/DDBJ databases">
        <title>Depth-based differentiation of microbial function through sediment-hosted aquifers and enrichment of novel symbionts in the deep terrestrial subsurface.</title>
        <authorList>
            <person name="Probst A.J."/>
            <person name="Ladd B."/>
            <person name="Jarett J.K."/>
            <person name="Geller-Mcgrath D.E."/>
            <person name="Sieber C.M.K."/>
            <person name="Emerson J.B."/>
            <person name="Anantharaman K."/>
            <person name="Thomas B.C."/>
            <person name="Malmstrom R."/>
            <person name="Stieglmeier M."/>
            <person name="Klingl A."/>
            <person name="Woyke T."/>
            <person name="Ryan C.M."/>
            <person name="Banfield J.F."/>
        </authorList>
    </citation>
    <scope>NUCLEOTIDE SEQUENCE [LARGE SCALE GENOMIC DNA]</scope>
</reference>